<keyword evidence="2" id="KW-1185">Reference proteome</keyword>
<organism evidence="1 2">
    <name type="scientific">Hermetia illucens</name>
    <name type="common">Black soldier fly</name>
    <dbReference type="NCBI Taxonomy" id="343691"/>
    <lineage>
        <taxon>Eukaryota</taxon>
        <taxon>Metazoa</taxon>
        <taxon>Ecdysozoa</taxon>
        <taxon>Arthropoda</taxon>
        <taxon>Hexapoda</taxon>
        <taxon>Insecta</taxon>
        <taxon>Pterygota</taxon>
        <taxon>Neoptera</taxon>
        <taxon>Endopterygota</taxon>
        <taxon>Diptera</taxon>
        <taxon>Brachycera</taxon>
        <taxon>Stratiomyomorpha</taxon>
        <taxon>Stratiomyidae</taxon>
        <taxon>Hermetiinae</taxon>
        <taxon>Hermetia</taxon>
    </lineage>
</organism>
<protein>
    <submittedName>
        <fullName evidence="1">Uncharacterized protein</fullName>
    </submittedName>
</protein>
<reference evidence="1 2" key="1">
    <citation type="submission" date="2020-11" db="EMBL/GenBank/DDBJ databases">
        <authorList>
            <person name="Wallbank WR R."/>
            <person name="Pardo Diaz C."/>
            <person name="Kozak K."/>
            <person name="Martin S."/>
            <person name="Jiggins C."/>
            <person name="Moest M."/>
            <person name="Warren A I."/>
            <person name="Generalovic N T."/>
            <person name="Byers J.R.P. K."/>
            <person name="Montejo-Kovacevich G."/>
            <person name="Yen C E."/>
        </authorList>
    </citation>
    <scope>NUCLEOTIDE SEQUENCE [LARGE SCALE GENOMIC DNA]</scope>
</reference>
<sequence>MSLVDITANFHILLKGLQYLEILFSFLSYNTTSFELLETPESNEDEICNEGLAAALLPTIKANGDIADEDAALENNPSIEYHFTFRDLRKCH</sequence>
<gene>
    <name evidence="1" type="ORF">HERILL_LOCUS969</name>
</gene>
<dbReference type="InParanoid" id="A0A7R8UBD7"/>
<evidence type="ECO:0000313" key="2">
    <source>
        <dbReference type="Proteomes" id="UP000594454"/>
    </source>
</evidence>
<dbReference type="Proteomes" id="UP000594454">
    <property type="component" value="Chromosome 1"/>
</dbReference>
<name>A0A7R8UBD7_HERIL</name>
<dbReference type="AlphaFoldDB" id="A0A7R8UBD7"/>
<dbReference type="EMBL" id="LR899009">
    <property type="protein sequence ID" value="CAD7077639.1"/>
    <property type="molecule type" value="Genomic_DNA"/>
</dbReference>
<evidence type="ECO:0000313" key="1">
    <source>
        <dbReference type="EMBL" id="CAD7077639.1"/>
    </source>
</evidence>
<proteinExistence type="predicted"/>
<accession>A0A7R8UBD7</accession>